<keyword evidence="2" id="KW-0285">Flavoprotein</keyword>
<evidence type="ECO:0000259" key="5">
    <source>
        <dbReference type="Pfam" id="PF00890"/>
    </source>
</evidence>
<dbReference type="EMBL" id="JBBMFJ010000001">
    <property type="protein sequence ID" value="MEQ2561724.1"/>
    <property type="molecule type" value="Genomic_DNA"/>
</dbReference>
<organism evidence="6 7">
    <name type="scientific">Ventrimonas faecis</name>
    <dbReference type="NCBI Taxonomy" id="3133170"/>
    <lineage>
        <taxon>Bacteria</taxon>
        <taxon>Bacillati</taxon>
        <taxon>Bacillota</taxon>
        <taxon>Clostridia</taxon>
        <taxon>Lachnospirales</taxon>
        <taxon>Lachnospiraceae</taxon>
        <taxon>Ventrimonas</taxon>
    </lineage>
</organism>
<reference evidence="6 7" key="1">
    <citation type="submission" date="2024-03" db="EMBL/GenBank/DDBJ databases">
        <title>Human intestinal bacterial collection.</title>
        <authorList>
            <person name="Pauvert C."/>
            <person name="Hitch T.C.A."/>
            <person name="Clavel T."/>
        </authorList>
    </citation>
    <scope>NUCLEOTIDE SEQUENCE [LARGE SCALE GENOMIC DNA]</scope>
    <source>
        <strain evidence="6 7">CLA-AP-H27</strain>
    </source>
</reference>
<dbReference type="InterPro" id="IPR003953">
    <property type="entry name" value="FAD-dep_OxRdtase_2_FAD-bd"/>
</dbReference>
<evidence type="ECO:0000256" key="3">
    <source>
        <dbReference type="ARBA" id="ARBA00022827"/>
    </source>
</evidence>
<comment type="caution">
    <text evidence="6">The sequence shown here is derived from an EMBL/GenBank/DDBJ whole genome shotgun (WGS) entry which is preliminary data.</text>
</comment>
<dbReference type="InterPro" id="IPR036188">
    <property type="entry name" value="FAD/NAD-bd_sf"/>
</dbReference>
<evidence type="ECO:0000256" key="2">
    <source>
        <dbReference type="ARBA" id="ARBA00022630"/>
    </source>
</evidence>
<evidence type="ECO:0000256" key="1">
    <source>
        <dbReference type="ARBA" id="ARBA00001974"/>
    </source>
</evidence>
<sequence>MNEKWAVKPETLTPDQAEKTQEADIVVIGAGHAGICAARAAAEAGAGVIVLEQQEREKQWVLGIGEIGHINSQWQKEHGVQEVDIDTFVNDWQLRTGNRSLYPLIRTYAQHCGEAFDWLIEPLSQEEKDSIHPVLTPASSNMPELLNGLHAWPGTPNMGMALQSKVIKANHRLAEEYGAQFFFSTRALQLEQTEEGRVSGVFAKAVDGTLCLYRAKKGVILAAGDYSRNAQMCRYLLTETADLTEADSDFTGHGWDGSGICMGLWAGGRLEPRSHAAMGGNYSFPGFGLIGSTPVLRVNKHGKRYSDEAFGTHILAALPGAHQPNGNLWAVFDDTIETQITFQTPCHGLLDYTDQEEMARFEAALAKAKSQKNQMIMDQDRAGESRPLYCADTLEELAGLMFEEKADQETFLSEVKRYNALCHSHHDVDFGKDPRLMQPIEKAPFYASSTVKDSHRPGGQSLKILVTVSGLEIDENQQVLDRNFEPIPGLYATGNCSGRRFGTQYTTSLPGQSISIAQTLGRELGRYLAGI</sequence>
<gene>
    <name evidence="6" type="ORF">WMO41_00785</name>
</gene>
<dbReference type="PANTHER" id="PTHR43400:SF7">
    <property type="entry name" value="FAD-DEPENDENT OXIDOREDUCTASE 2 FAD BINDING DOMAIN-CONTAINING PROTEIN"/>
    <property type="match status" value="1"/>
</dbReference>
<name>A0ABV1HHD5_9FIRM</name>
<proteinExistence type="predicted"/>
<dbReference type="InterPro" id="IPR050315">
    <property type="entry name" value="FAD-oxidoreductase_2"/>
</dbReference>
<dbReference type="Pfam" id="PF00890">
    <property type="entry name" value="FAD_binding_2"/>
    <property type="match status" value="1"/>
</dbReference>
<dbReference type="Proteomes" id="UP001437460">
    <property type="component" value="Unassembled WGS sequence"/>
</dbReference>
<evidence type="ECO:0000256" key="4">
    <source>
        <dbReference type="ARBA" id="ARBA00023002"/>
    </source>
</evidence>
<dbReference type="SUPFAM" id="SSF56425">
    <property type="entry name" value="Succinate dehydrogenase/fumarate reductase flavoprotein, catalytic domain"/>
    <property type="match status" value="1"/>
</dbReference>
<accession>A0ABV1HHD5</accession>
<dbReference type="PANTHER" id="PTHR43400">
    <property type="entry name" value="FUMARATE REDUCTASE"/>
    <property type="match status" value="1"/>
</dbReference>
<dbReference type="Gene3D" id="3.50.50.60">
    <property type="entry name" value="FAD/NAD(P)-binding domain"/>
    <property type="match status" value="2"/>
</dbReference>
<evidence type="ECO:0000313" key="7">
    <source>
        <dbReference type="Proteomes" id="UP001437460"/>
    </source>
</evidence>
<keyword evidence="3" id="KW-0274">FAD</keyword>
<dbReference type="SUPFAM" id="SSF51905">
    <property type="entry name" value="FAD/NAD(P)-binding domain"/>
    <property type="match status" value="1"/>
</dbReference>
<protein>
    <submittedName>
        <fullName evidence="6">FAD-dependent oxidoreductase</fullName>
    </submittedName>
</protein>
<dbReference type="RefSeq" id="WP_349228167.1">
    <property type="nucleotide sequence ID" value="NZ_JBBMFJ010000001.1"/>
</dbReference>
<keyword evidence="4" id="KW-0560">Oxidoreductase</keyword>
<dbReference type="Gene3D" id="3.90.700.10">
    <property type="entry name" value="Succinate dehydrogenase/fumarate reductase flavoprotein, catalytic domain"/>
    <property type="match status" value="1"/>
</dbReference>
<feature type="domain" description="FAD-dependent oxidoreductase 2 FAD-binding" evidence="5">
    <location>
        <begin position="24"/>
        <end position="502"/>
    </location>
</feature>
<keyword evidence="7" id="KW-1185">Reference proteome</keyword>
<dbReference type="InterPro" id="IPR027477">
    <property type="entry name" value="Succ_DH/fumarate_Rdtase_cat_sf"/>
</dbReference>
<evidence type="ECO:0000313" key="6">
    <source>
        <dbReference type="EMBL" id="MEQ2561724.1"/>
    </source>
</evidence>
<comment type="cofactor">
    <cofactor evidence="1">
        <name>FAD</name>
        <dbReference type="ChEBI" id="CHEBI:57692"/>
    </cofactor>
</comment>